<dbReference type="PANTHER" id="PTHR24304:SF2">
    <property type="entry name" value="24-HYDROXYCHOLESTEROL 7-ALPHA-HYDROXYLASE"/>
    <property type="match status" value="1"/>
</dbReference>
<keyword evidence="7" id="KW-0560">Oxidoreductase</keyword>
<dbReference type="GO" id="GO:0008395">
    <property type="term" value="F:steroid hydroxylase activity"/>
    <property type="evidence" value="ECO:0007669"/>
    <property type="project" value="TreeGrafter"/>
</dbReference>
<dbReference type="SUPFAM" id="SSF48264">
    <property type="entry name" value="Cytochrome P450"/>
    <property type="match status" value="1"/>
</dbReference>
<keyword evidence="5 8" id="KW-0479">Metal-binding</keyword>
<evidence type="ECO:0000313" key="10">
    <source>
        <dbReference type="EMBL" id="KAH7318291.1"/>
    </source>
</evidence>
<reference evidence="10" key="1">
    <citation type="journal article" date="2021" name="Nat. Commun.">
        <title>Genetic determinants of endophytism in the Arabidopsis root mycobiome.</title>
        <authorList>
            <person name="Mesny F."/>
            <person name="Miyauchi S."/>
            <person name="Thiergart T."/>
            <person name="Pickel B."/>
            <person name="Atanasova L."/>
            <person name="Karlsson M."/>
            <person name="Huettel B."/>
            <person name="Barry K.W."/>
            <person name="Haridas S."/>
            <person name="Chen C."/>
            <person name="Bauer D."/>
            <person name="Andreopoulos W."/>
            <person name="Pangilinan J."/>
            <person name="LaButti K."/>
            <person name="Riley R."/>
            <person name="Lipzen A."/>
            <person name="Clum A."/>
            <person name="Drula E."/>
            <person name="Henrissat B."/>
            <person name="Kohler A."/>
            <person name="Grigoriev I.V."/>
            <person name="Martin F.M."/>
            <person name="Hacquard S."/>
        </authorList>
    </citation>
    <scope>NUCLEOTIDE SEQUENCE</scope>
    <source>
        <strain evidence="10">MPI-CAGE-CH-0235</strain>
    </source>
</reference>
<dbReference type="PRINTS" id="PR00465">
    <property type="entry name" value="EP450IV"/>
</dbReference>
<dbReference type="GO" id="GO:0016705">
    <property type="term" value="F:oxidoreductase activity, acting on paired donors, with incorporation or reduction of molecular oxygen"/>
    <property type="evidence" value="ECO:0007669"/>
    <property type="project" value="InterPro"/>
</dbReference>
<feature type="binding site" description="axial binding residue" evidence="8">
    <location>
        <position position="581"/>
    </location>
    <ligand>
        <name>heme</name>
        <dbReference type="ChEBI" id="CHEBI:30413"/>
    </ligand>
    <ligandPart>
        <name>Fe</name>
        <dbReference type="ChEBI" id="CHEBI:18248"/>
    </ligandPart>
</feature>
<evidence type="ECO:0000313" key="11">
    <source>
        <dbReference type="Proteomes" id="UP000813444"/>
    </source>
</evidence>
<dbReference type="InterPro" id="IPR050529">
    <property type="entry name" value="CYP450_sterol_14alpha_dmase"/>
</dbReference>
<keyword evidence="7" id="KW-0503">Monooxygenase</keyword>
<accession>A0A8K0SSC1</accession>
<dbReference type="InterPro" id="IPR002403">
    <property type="entry name" value="Cyt_P450_E_grp-IV"/>
</dbReference>
<dbReference type="Gene3D" id="1.10.630.10">
    <property type="entry name" value="Cytochrome P450"/>
    <property type="match status" value="1"/>
</dbReference>
<keyword evidence="6 8" id="KW-0408">Iron</keyword>
<gene>
    <name evidence="10" type="ORF">B0I35DRAFT_238984</name>
</gene>
<dbReference type="EMBL" id="JAGPNK010000007">
    <property type="protein sequence ID" value="KAH7318291.1"/>
    <property type="molecule type" value="Genomic_DNA"/>
</dbReference>
<dbReference type="Pfam" id="PF00067">
    <property type="entry name" value="p450"/>
    <property type="match status" value="1"/>
</dbReference>
<name>A0A8K0SSC1_9HYPO</name>
<evidence type="ECO:0000256" key="2">
    <source>
        <dbReference type="ARBA" id="ARBA00004685"/>
    </source>
</evidence>
<dbReference type="InterPro" id="IPR036396">
    <property type="entry name" value="Cyt_P450_sf"/>
</dbReference>
<dbReference type="GO" id="GO:0005506">
    <property type="term" value="F:iron ion binding"/>
    <property type="evidence" value="ECO:0007669"/>
    <property type="project" value="InterPro"/>
</dbReference>
<dbReference type="InterPro" id="IPR001128">
    <property type="entry name" value="Cyt_P450"/>
</dbReference>
<protein>
    <submittedName>
        <fullName evidence="10">Cytochrome P450</fullName>
    </submittedName>
</protein>
<evidence type="ECO:0000256" key="7">
    <source>
        <dbReference type="ARBA" id="ARBA00023033"/>
    </source>
</evidence>
<dbReference type="PANTHER" id="PTHR24304">
    <property type="entry name" value="CYTOCHROME P450 FAMILY 7"/>
    <property type="match status" value="1"/>
</dbReference>
<keyword evidence="11" id="KW-1185">Reference proteome</keyword>
<dbReference type="AlphaFoldDB" id="A0A8K0SSC1"/>
<feature type="region of interest" description="Disordered" evidence="9">
    <location>
        <begin position="612"/>
        <end position="632"/>
    </location>
</feature>
<comment type="caution">
    <text evidence="10">The sequence shown here is derived from an EMBL/GenBank/DDBJ whole genome shotgun (WGS) entry which is preliminary data.</text>
</comment>
<keyword evidence="4 8" id="KW-0349">Heme</keyword>
<evidence type="ECO:0000256" key="1">
    <source>
        <dbReference type="ARBA" id="ARBA00001971"/>
    </source>
</evidence>
<evidence type="ECO:0000256" key="6">
    <source>
        <dbReference type="ARBA" id="ARBA00023004"/>
    </source>
</evidence>
<comment type="pathway">
    <text evidence="2">Mycotoxin biosynthesis.</text>
</comment>
<evidence type="ECO:0000256" key="4">
    <source>
        <dbReference type="ARBA" id="ARBA00022617"/>
    </source>
</evidence>
<comment type="similarity">
    <text evidence="3">Belongs to the cytochrome P450 family.</text>
</comment>
<dbReference type="Proteomes" id="UP000813444">
    <property type="component" value="Unassembled WGS sequence"/>
</dbReference>
<proteinExistence type="inferred from homology"/>
<evidence type="ECO:0000256" key="8">
    <source>
        <dbReference type="PIRSR" id="PIRSR602403-1"/>
    </source>
</evidence>
<organism evidence="10 11">
    <name type="scientific">Stachybotrys elegans</name>
    <dbReference type="NCBI Taxonomy" id="80388"/>
    <lineage>
        <taxon>Eukaryota</taxon>
        <taxon>Fungi</taxon>
        <taxon>Dikarya</taxon>
        <taxon>Ascomycota</taxon>
        <taxon>Pezizomycotina</taxon>
        <taxon>Sordariomycetes</taxon>
        <taxon>Hypocreomycetidae</taxon>
        <taxon>Hypocreales</taxon>
        <taxon>Stachybotryaceae</taxon>
        <taxon>Stachybotrys</taxon>
    </lineage>
</organism>
<dbReference type="GO" id="GO:0020037">
    <property type="term" value="F:heme binding"/>
    <property type="evidence" value="ECO:0007669"/>
    <property type="project" value="InterPro"/>
</dbReference>
<evidence type="ECO:0000256" key="3">
    <source>
        <dbReference type="ARBA" id="ARBA00010617"/>
    </source>
</evidence>
<dbReference type="CDD" id="cd11040">
    <property type="entry name" value="CYP7_CYP8-like"/>
    <property type="match status" value="1"/>
</dbReference>
<sequence>MRLGKGHGTTKLGNSLARSPLGVLHCWLQCMGGGRWTSIRKCRSHTHPPTYVICMRVVEVGQLVPRSERRVSGQAYPVVASSACKPCIQRALMELSTLTSAIWALPEEHGVVLSSLIILLVSSGALALLYSQKDASPGPRPKALRDPIPGIFNTVQFASNNDKFMKRIKNVIEAGHSIVRFSLGPKTVYLVVGAQNIRTFFSRDLVHDITNQEQMTRFALPTLYKMKADEVRRWEEDNSGVTKTPIRGTEHIPARQRLWYNYEHIYAEYLGKQQYVRPLVAMFTRNLGQVLQSYPTDQWTTISIQDICRGQIAQAAISALFGPNMVGLSPDFVDRFWDFDKHVFRLVMGLPRWMNPAPSKAHDRYTDCIEKWLADASDGFDWDGDEAEADWEPRFGGRAVRELYKWMKETDWRNETIAATLGALVFALNSNSIPTTAWMLMEILADASLLQAVREEVATAVTTDAETGKLKVDSQKLVELPLLQSIWTETLRLRINFNIGRDVKQPVTLSGYTIPKGSLLQAPMSIAHYDESIWGTAGHPASEFWAERHIKYSDQACSKRSYAMAGRPTCYFPFGGGANMCPGRQLAKFEVLTSVALVVSCFDIEVQGWTKMDGSPSDRPAESDLRYSGAGAMPPDRDLKMQWRRIVEF</sequence>
<comment type="cofactor">
    <cofactor evidence="1 8">
        <name>heme</name>
        <dbReference type="ChEBI" id="CHEBI:30413"/>
    </cofactor>
</comment>
<evidence type="ECO:0000256" key="5">
    <source>
        <dbReference type="ARBA" id="ARBA00022723"/>
    </source>
</evidence>
<evidence type="ECO:0000256" key="9">
    <source>
        <dbReference type="SAM" id="MobiDB-lite"/>
    </source>
</evidence>
<dbReference type="OrthoDB" id="3366823at2759"/>